<comment type="similarity">
    <text evidence="1">Belongs to the UPF0161 family.</text>
</comment>
<dbReference type="HAMAP" id="MF_00386">
    <property type="entry name" value="UPF0161_YidD"/>
    <property type="match status" value="1"/>
</dbReference>
<dbReference type="NCBIfam" id="TIGR00278">
    <property type="entry name" value="membrane protein insertion efficiency factor YidD"/>
    <property type="match status" value="1"/>
</dbReference>
<keyword evidence="1" id="KW-0472">Membrane</keyword>
<proteinExistence type="inferred from homology"/>
<dbReference type="SMART" id="SM01234">
    <property type="entry name" value="Haemolytic"/>
    <property type="match status" value="1"/>
</dbReference>
<accession>A0A1M5TTT6</accession>
<sequence length="130" mass="14365">MPGNCADPAYACSKPPMKHSSSQHCVDCANAAARLPRNAGRALIWIYRHTLSPLVGYNCRHLPTCSLYGDEAIERFGLWGGGWMTLARLLRCQPWGTSGIDNVPATTPPGARWYLPWRYGRWRGVNAPPG</sequence>
<evidence type="ECO:0000313" key="2">
    <source>
        <dbReference type="EMBL" id="SHH54144.1"/>
    </source>
</evidence>
<dbReference type="GO" id="GO:0005886">
    <property type="term" value="C:plasma membrane"/>
    <property type="evidence" value="ECO:0007669"/>
    <property type="project" value="UniProtKB-SubCell"/>
</dbReference>
<dbReference type="PANTHER" id="PTHR33383">
    <property type="entry name" value="MEMBRANE PROTEIN INSERTION EFFICIENCY FACTOR-RELATED"/>
    <property type="match status" value="1"/>
</dbReference>
<dbReference type="EMBL" id="LT670818">
    <property type="protein sequence ID" value="SHH54144.1"/>
    <property type="molecule type" value="Genomic_DNA"/>
</dbReference>
<gene>
    <name evidence="2" type="ORF">SAMN05444169_7978</name>
</gene>
<reference evidence="2 3" key="1">
    <citation type="submission" date="2016-11" db="EMBL/GenBank/DDBJ databases">
        <authorList>
            <person name="Jaros S."/>
            <person name="Januszkiewicz K."/>
            <person name="Wedrychowicz H."/>
        </authorList>
    </citation>
    <scope>NUCLEOTIDE SEQUENCE [LARGE SCALE GENOMIC DNA]</scope>
    <source>
        <strain evidence="2 3">GAS242</strain>
    </source>
</reference>
<dbReference type="Proteomes" id="UP000190675">
    <property type="component" value="Chromosome I"/>
</dbReference>
<comment type="subcellular location">
    <subcellularLocation>
        <location evidence="1">Cell membrane</location>
        <topology evidence="1">Peripheral membrane protein</topology>
        <orientation evidence="1">Cytoplasmic side</orientation>
    </subcellularLocation>
</comment>
<organism evidence="2 3">
    <name type="scientific">Bradyrhizobium erythrophlei</name>
    <dbReference type="NCBI Taxonomy" id="1437360"/>
    <lineage>
        <taxon>Bacteria</taxon>
        <taxon>Pseudomonadati</taxon>
        <taxon>Pseudomonadota</taxon>
        <taxon>Alphaproteobacteria</taxon>
        <taxon>Hyphomicrobiales</taxon>
        <taxon>Nitrobacteraceae</taxon>
        <taxon>Bradyrhizobium</taxon>
    </lineage>
</organism>
<comment type="function">
    <text evidence="1">Could be involved in insertion of integral membrane proteins into the membrane.</text>
</comment>
<evidence type="ECO:0000256" key="1">
    <source>
        <dbReference type="HAMAP-Rule" id="MF_00386"/>
    </source>
</evidence>
<dbReference type="InterPro" id="IPR002696">
    <property type="entry name" value="Membr_insert_effic_factor_YidD"/>
</dbReference>
<evidence type="ECO:0000313" key="3">
    <source>
        <dbReference type="Proteomes" id="UP000190675"/>
    </source>
</evidence>
<dbReference type="PANTHER" id="PTHR33383:SF1">
    <property type="entry name" value="MEMBRANE PROTEIN INSERTION EFFICIENCY FACTOR-RELATED"/>
    <property type="match status" value="1"/>
</dbReference>
<dbReference type="Pfam" id="PF01809">
    <property type="entry name" value="YidD"/>
    <property type="match status" value="1"/>
</dbReference>
<name>A0A1M5TTT6_9BRAD</name>
<keyword evidence="1" id="KW-1003">Cell membrane</keyword>
<dbReference type="AlphaFoldDB" id="A0A1M5TTT6"/>
<protein>
    <recommendedName>
        <fullName evidence="1">Putative membrane protein insertion efficiency factor</fullName>
    </recommendedName>
</protein>